<dbReference type="SUPFAM" id="SSF89155">
    <property type="entry name" value="TorD-like"/>
    <property type="match status" value="1"/>
</dbReference>
<dbReference type="GO" id="GO:0051259">
    <property type="term" value="P:protein complex oligomerization"/>
    <property type="evidence" value="ECO:0007669"/>
    <property type="project" value="InterPro"/>
</dbReference>
<gene>
    <name evidence="3" type="ORF">EDWATA_00198</name>
</gene>
<dbReference type="Pfam" id="PF02613">
    <property type="entry name" value="Nitrate_red_del"/>
    <property type="match status" value="1"/>
</dbReference>
<evidence type="ECO:0000256" key="2">
    <source>
        <dbReference type="ARBA" id="ARBA00023186"/>
    </source>
</evidence>
<dbReference type="InterPro" id="IPR036386">
    <property type="entry name" value="HscB_C_sf"/>
</dbReference>
<keyword evidence="1" id="KW-0963">Cytoplasm</keyword>
<evidence type="ECO:0000313" key="4">
    <source>
        <dbReference type="Proteomes" id="UP000003692"/>
    </source>
</evidence>
<dbReference type="InterPro" id="IPR036411">
    <property type="entry name" value="TorD-like_sf"/>
</dbReference>
<dbReference type="EMBL" id="ADGK01000010">
    <property type="protein sequence ID" value="EFE24776.1"/>
    <property type="molecule type" value="Genomic_DNA"/>
</dbReference>
<protein>
    <submittedName>
        <fullName evidence="3">Cytoplasmic chaperone TorD</fullName>
    </submittedName>
</protein>
<dbReference type="AlphaFoldDB" id="D4F0H4"/>
<evidence type="ECO:0000256" key="1">
    <source>
        <dbReference type="ARBA" id="ARBA00022490"/>
    </source>
</evidence>
<keyword evidence="2" id="KW-0143">Chaperone</keyword>
<dbReference type="NCBIfam" id="NF003442">
    <property type="entry name" value="PRK04976.1"/>
    <property type="match status" value="1"/>
</dbReference>
<dbReference type="Proteomes" id="UP000003692">
    <property type="component" value="Unassembled WGS sequence"/>
</dbReference>
<dbReference type="InterPro" id="IPR020945">
    <property type="entry name" value="DMSO/NO3_reduct_chaperone"/>
</dbReference>
<comment type="caution">
    <text evidence="3">The sequence shown here is derived from an EMBL/GenBank/DDBJ whole genome shotgun (WGS) entry which is preliminary data.</text>
</comment>
<organism evidence="3 4">
    <name type="scientific">Edwardsiella tarda ATCC 23685</name>
    <dbReference type="NCBI Taxonomy" id="500638"/>
    <lineage>
        <taxon>Bacteria</taxon>
        <taxon>Pseudomonadati</taxon>
        <taxon>Pseudomonadota</taxon>
        <taxon>Gammaproteobacteria</taxon>
        <taxon>Enterobacterales</taxon>
        <taxon>Hafniaceae</taxon>
        <taxon>Edwardsiella</taxon>
    </lineage>
</organism>
<dbReference type="Gene3D" id="1.20.120.1820">
    <property type="match status" value="1"/>
</dbReference>
<dbReference type="PANTHER" id="PTHR34227">
    <property type="entry name" value="CHAPERONE PROTEIN YCDY"/>
    <property type="match status" value="1"/>
</dbReference>
<dbReference type="InterPro" id="IPR050289">
    <property type="entry name" value="TorD/DmsD_chaperones"/>
</dbReference>
<feature type="non-terminal residue" evidence="3">
    <location>
        <position position="1"/>
    </location>
</feature>
<dbReference type="HOGENOM" id="CLU_077650_4_0_6"/>
<reference evidence="3 4" key="1">
    <citation type="submission" date="2010-02" db="EMBL/GenBank/DDBJ databases">
        <authorList>
            <person name="Weinstock G."/>
            <person name="Sodergren E."/>
            <person name="Clifton S."/>
            <person name="Fulton L."/>
            <person name="Fulton B."/>
            <person name="Courtney L."/>
            <person name="Fronick C."/>
            <person name="Harrison M."/>
            <person name="Strong C."/>
            <person name="Farmer C."/>
            <person name="Delahaunty K."/>
            <person name="Markovic C."/>
            <person name="Hall O."/>
            <person name="Minx P."/>
            <person name="Tomlinson C."/>
            <person name="Mitreva M."/>
            <person name="Nelson J."/>
            <person name="Hou S."/>
            <person name="Wollam A."/>
            <person name="Pepin K.H."/>
            <person name="Johnson M."/>
            <person name="Bhonagiri V."/>
            <person name="Zhang X."/>
            <person name="Suruliraj S."/>
            <person name="Warren W."/>
            <person name="Chinwalla A."/>
            <person name="Mardis E.R."/>
            <person name="Wilson R.K."/>
        </authorList>
    </citation>
    <scope>NUCLEOTIDE SEQUENCE [LARGE SCALE GENOMIC DNA]</scope>
    <source>
        <strain evidence="3 4">ATCC 23685</strain>
    </source>
</reference>
<dbReference type="PANTHER" id="PTHR34227:SF11">
    <property type="entry name" value="CHAPERONE PROTEIN TORD"/>
    <property type="match status" value="1"/>
</dbReference>
<sequence>GMNSVGPLTAQHYACLYAWLAGLFAREQDEAQLARLQSSEIHDWLDMLAQQPTLAPAVSALEQALNALATRPDARLELAADFAGLFLLSQKRAALPYASCYQGETARFCQSACDEMHNLLSQAGMQLSADFPEPEDHLAIFLELLSHLHFASLESMATLSDNGESLRRRTLTLLLAWLPKFDELCRQHDPFGFYAALSQLLLALVRLDAAEVNVGEERNE</sequence>
<name>D4F0H4_EDWTA</name>
<proteinExistence type="inferred from homology"/>
<dbReference type="Gene3D" id="1.20.1280.20">
    <property type="entry name" value="HscB, C-terminal domain"/>
    <property type="match status" value="1"/>
</dbReference>
<accession>D4F0H4</accession>
<evidence type="ECO:0000313" key="3">
    <source>
        <dbReference type="EMBL" id="EFE24776.1"/>
    </source>
</evidence>
<dbReference type="HAMAP" id="MF_01150">
    <property type="entry name" value="TorD"/>
    <property type="match status" value="1"/>
</dbReference>
<dbReference type="InterPro" id="IPR023069">
    <property type="entry name" value="Chaperone_TorD"/>
</dbReference>